<sequence length="212" mass="25212">MTKLTELEKKMKKIKQMISILLVTLFAAILTVGCSGCAKTNAVPEPTNERELVRDYYGPMLNVQPLSWSEFDEAFIFVENENPALSHWIFQIQPRFPDLSANYEWNYFGQETTFIYNNGINTYERYERISMSNSYIVTFVPDNYFTTSKYLIYGKFRDSTHFLYSFQIDWQKRITIPDGGITFAYPTYFEYAWYWQNYCEGKVQTILEWRNV</sequence>
<accession>A0A8S5M7D9</accession>
<reference evidence="1" key="1">
    <citation type="journal article" date="2021" name="Proc. Natl. Acad. Sci. U.S.A.">
        <title>A Catalog of Tens of Thousands of Viruses from Human Metagenomes Reveals Hidden Associations with Chronic Diseases.</title>
        <authorList>
            <person name="Tisza M.J."/>
            <person name="Buck C.B."/>
        </authorList>
    </citation>
    <scope>NUCLEOTIDE SEQUENCE</scope>
    <source>
        <strain evidence="1">Ctrgt10</strain>
    </source>
</reference>
<evidence type="ECO:0008006" key="2">
    <source>
        <dbReference type="Google" id="ProtNLM"/>
    </source>
</evidence>
<name>A0A8S5M7D9_9CAUD</name>
<protein>
    <recommendedName>
        <fullName evidence="2">Lipoprotein</fullName>
    </recommendedName>
</protein>
<organism evidence="1">
    <name type="scientific">Siphoviridae sp. ctrgt10</name>
    <dbReference type="NCBI Taxonomy" id="2826479"/>
    <lineage>
        <taxon>Viruses</taxon>
        <taxon>Duplodnaviria</taxon>
        <taxon>Heunggongvirae</taxon>
        <taxon>Uroviricota</taxon>
        <taxon>Caudoviricetes</taxon>
    </lineage>
</organism>
<dbReference type="EMBL" id="BK014839">
    <property type="protein sequence ID" value="DAD78138.1"/>
    <property type="molecule type" value="Genomic_DNA"/>
</dbReference>
<proteinExistence type="predicted"/>
<evidence type="ECO:0000313" key="1">
    <source>
        <dbReference type="EMBL" id="DAD78138.1"/>
    </source>
</evidence>
<dbReference type="PROSITE" id="PS51257">
    <property type="entry name" value="PROKAR_LIPOPROTEIN"/>
    <property type="match status" value="1"/>
</dbReference>